<dbReference type="GO" id="GO:0006869">
    <property type="term" value="P:lipid transport"/>
    <property type="evidence" value="ECO:0007669"/>
    <property type="project" value="UniProtKB-KW"/>
</dbReference>
<evidence type="ECO:0000256" key="10">
    <source>
        <dbReference type="SAM" id="MobiDB-lite"/>
    </source>
</evidence>
<keyword evidence="7" id="KW-0472">Membrane</keyword>
<evidence type="ECO:0000256" key="1">
    <source>
        <dbReference type="ARBA" id="ARBA00004406"/>
    </source>
</evidence>
<evidence type="ECO:0000256" key="4">
    <source>
        <dbReference type="ARBA" id="ARBA00022448"/>
    </source>
</evidence>
<dbReference type="GO" id="GO:0061908">
    <property type="term" value="C:phagophore"/>
    <property type="evidence" value="ECO:0007669"/>
    <property type="project" value="TreeGrafter"/>
</dbReference>
<dbReference type="GO" id="GO:0000422">
    <property type="term" value="P:autophagy of mitochondrion"/>
    <property type="evidence" value="ECO:0007669"/>
    <property type="project" value="TreeGrafter"/>
</dbReference>
<comment type="similarity">
    <text evidence="3">Belongs to the ATG2 family.</text>
</comment>
<feature type="region of interest" description="Disordered" evidence="10">
    <location>
        <begin position="821"/>
        <end position="849"/>
    </location>
</feature>
<dbReference type="GO" id="GO:0034727">
    <property type="term" value="P:piecemeal microautophagy of the nucleus"/>
    <property type="evidence" value="ECO:0007669"/>
    <property type="project" value="TreeGrafter"/>
</dbReference>
<feature type="region of interest" description="Disordered" evidence="10">
    <location>
        <begin position="989"/>
        <end position="1028"/>
    </location>
</feature>
<dbReference type="GO" id="GO:0034045">
    <property type="term" value="C:phagophore assembly site membrane"/>
    <property type="evidence" value="ECO:0007669"/>
    <property type="project" value="UniProtKB-SubCell"/>
</dbReference>
<dbReference type="GO" id="GO:0061723">
    <property type="term" value="P:glycophagy"/>
    <property type="evidence" value="ECO:0007669"/>
    <property type="project" value="TreeGrafter"/>
</dbReference>
<reference evidence="11 12" key="1">
    <citation type="journal article" date="2020" name="Nature">
        <title>Six reference-quality genomes reveal evolution of bat adaptations.</title>
        <authorList>
            <person name="Jebb D."/>
            <person name="Huang Z."/>
            <person name="Pippel M."/>
            <person name="Hughes G.M."/>
            <person name="Lavrichenko K."/>
            <person name="Devanna P."/>
            <person name="Winkler S."/>
            <person name="Jermiin L.S."/>
            <person name="Skirmuntt E.C."/>
            <person name="Katzourakis A."/>
            <person name="Burkitt-Gray L."/>
            <person name="Ray D.A."/>
            <person name="Sullivan K.A.M."/>
            <person name="Roscito J.G."/>
            <person name="Kirilenko B.M."/>
            <person name="Davalos L.M."/>
            <person name="Corthals A.P."/>
            <person name="Power M.L."/>
            <person name="Jones G."/>
            <person name="Ransome R.D."/>
            <person name="Dechmann D.K.N."/>
            <person name="Locatelli A.G."/>
            <person name="Puechmaille S.J."/>
            <person name="Fedrigo O."/>
            <person name="Jarvis E.D."/>
            <person name="Hiller M."/>
            <person name="Vernes S.C."/>
            <person name="Myers E.W."/>
            <person name="Teeling E.C."/>
        </authorList>
    </citation>
    <scope>NUCLEOTIDE SEQUENCE [LARGE SCALE GENOMIC DNA]</scope>
    <source>
        <strain evidence="11">MRouAeg1</strain>
        <tissue evidence="11">Muscle</tissue>
    </source>
</reference>
<sequence>MEPPPAAEQQTVVRLSAPQATLRLLFPIADLRPERDPWAGRAVRAEQLRLELSEPQFRSELSSGPGPPAPTRLELTCSDLHGTFEDGEKPPVPCLRVSKALDPRSPGRRHFLPQVVVTLNPQSSSAQWEVAPEKGEDLELSVESPCELREPEPSPFSSKRTMYETEEMVIPGDPEEMRTFQSRALALSRCSLEVVLPSAHVFLPSKEVYESLYNRINNGLLLWEPADLLPAPTPAAQPPGFPGPSGFWHDNFKMCKSAFKLDSDSDDEDARFFSVGASSAPQAPAPESPSPHSQSTFSTLVTVLKGRITALCETKDEAGKQPEAVHGELVLDVEQGTIFSVSQYRGQPGLGYFCLEAEKATLYHRAAVDDYLLPSHLELPSFAPPAQLVPTIYPSEEGMTERGASGRKGQGQSSHMLSTAVRIHLDPHKNVKEFLVTLRLHRATLRHYITLPEQSWHSQLLEFLDVLDDPVLGYLPPTVITILHTHLFSCAVDYRPLYLPVRVLVTAETFTLSSNIIMDTSTFLLRFILDDSALYLSDKCEVETLDLRRDYVCVLDVDLLELVIKTWKGSTEGKLSQPLFELRCSNNVVHMHTCADSCALLVNLLQYITSAGDLHPPPRPPSPTEIAGQKVQLSESPASLPSCPPVETALINQRDLTDALLDTERSLRELAQPSGGPLPQASPVSVYLFPGERSGAQPPSPPVGAPDGSLGSCSEAKEDEKEEEGDGDTLDSDEFCILDAPGLGIPPRDGEPVVTQLHPGPIIVQDGHFSRPLGSTDLLRAPAHFPVPSTRVVLREVSLIWHLYGGRDFGPHPGHRARVGLAGPRGSPSRCSGPNRPQNSWRTQGGSGRQHHVLMEIQLSKVSFQHEVYPVEPAPGPVAPGEELEEQPLSRQVFIVQELEIRDRLASSRINKFLYLHTSERMPRRAHSNMLTIKALHVAPTTNLGGPECCLRVSLMPLRLNVDQDALLFLKDFFTSLAAGINPMVPAETTEAHPEAQVQPGSPQEGQAEGVETSGTQEAAGGGQGPSEQQPIYFREFRFTSEVPIWLDYHGKHVTMDQVGTFAGLLIGLAQLNCSELKLKRLCCRHGLLGVDKVLGYALNEWLQDIRKNQLPGLLGGVGPMHSVVQLFQGFRDLLWLPIEQYRKDGRLMRGLQRGAASFGSSTASAALELSNRLVQAIQATAETVYDILSPAAPISRSLQDKRSVRRSRKGQQPADLREGVAKAYDTVREGLLDTAQTICDVASRGHEQKGLTGAVGGVIRQLPPTVVKPLILATEATSNLLGGMRNQILPDAHKDHTLKWRSDEAQD</sequence>
<evidence type="ECO:0000256" key="3">
    <source>
        <dbReference type="ARBA" id="ARBA00009714"/>
    </source>
</evidence>
<comment type="caution">
    <text evidence="11">The sequence shown here is derived from an EMBL/GenBank/DDBJ whole genome shotgun (WGS) entry which is preliminary data.</text>
</comment>
<proteinExistence type="inferred from homology"/>
<dbReference type="PANTHER" id="PTHR13190:SF21">
    <property type="entry name" value="AUTOPHAGY-RELATED PROTEIN 2 HOMOLOG A"/>
    <property type="match status" value="1"/>
</dbReference>
<comment type="subcellular location">
    <subcellularLocation>
        <location evidence="1">Endoplasmic reticulum membrane</location>
        <topology evidence="1">Peripheral membrane protein</topology>
    </subcellularLocation>
    <subcellularLocation>
        <location evidence="2">Preautophagosomal structure membrane</location>
        <topology evidence="2">Peripheral membrane protein</topology>
    </subcellularLocation>
</comment>
<evidence type="ECO:0000256" key="2">
    <source>
        <dbReference type="ARBA" id="ARBA00004623"/>
    </source>
</evidence>
<evidence type="ECO:0000313" key="11">
    <source>
        <dbReference type="EMBL" id="KAF6464020.1"/>
    </source>
</evidence>
<organism evidence="11 12">
    <name type="scientific">Rousettus aegyptiacus</name>
    <name type="common">Egyptian fruit bat</name>
    <name type="synonym">Pteropus aegyptiacus</name>
    <dbReference type="NCBI Taxonomy" id="9407"/>
    <lineage>
        <taxon>Eukaryota</taxon>
        <taxon>Metazoa</taxon>
        <taxon>Chordata</taxon>
        <taxon>Craniata</taxon>
        <taxon>Vertebrata</taxon>
        <taxon>Euteleostomi</taxon>
        <taxon>Mammalia</taxon>
        <taxon>Eutheria</taxon>
        <taxon>Laurasiatheria</taxon>
        <taxon>Chiroptera</taxon>
        <taxon>Yinpterochiroptera</taxon>
        <taxon>Pteropodoidea</taxon>
        <taxon>Pteropodidae</taxon>
        <taxon>Rousettinae</taxon>
        <taxon>Rousettus</taxon>
    </lineage>
</organism>
<dbReference type="Proteomes" id="UP000593571">
    <property type="component" value="Unassembled WGS sequence"/>
</dbReference>
<evidence type="ECO:0000256" key="7">
    <source>
        <dbReference type="ARBA" id="ARBA00023136"/>
    </source>
</evidence>
<evidence type="ECO:0000256" key="5">
    <source>
        <dbReference type="ARBA" id="ARBA00022824"/>
    </source>
</evidence>
<feature type="region of interest" description="Disordered" evidence="10">
    <location>
        <begin position="277"/>
        <end position="296"/>
    </location>
</feature>
<evidence type="ECO:0000256" key="8">
    <source>
        <dbReference type="ARBA" id="ARBA00024479"/>
    </source>
</evidence>
<comment type="catalytic activity">
    <reaction evidence="9">
        <text>a 1,2-diacyl-sn-glycero-3-phosphoethanolamine(in) = a 1,2-diacyl-sn-glycero-3-phosphoethanolamine(out)</text>
        <dbReference type="Rhea" id="RHEA:38895"/>
        <dbReference type="ChEBI" id="CHEBI:64612"/>
    </reaction>
</comment>
<feature type="region of interest" description="Disordered" evidence="10">
    <location>
        <begin position="1199"/>
        <end position="1218"/>
    </location>
</feature>
<feature type="region of interest" description="Disordered" evidence="10">
    <location>
        <begin position="670"/>
        <end position="734"/>
    </location>
</feature>
<evidence type="ECO:0000256" key="6">
    <source>
        <dbReference type="ARBA" id="ARBA00023055"/>
    </source>
</evidence>
<keyword evidence="4" id="KW-0813">Transport</keyword>
<dbReference type="EMBL" id="JACASE010000005">
    <property type="protein sequence ID" value="KAF6464020.1"/>
    <property type="molecule type" value="Genomic_DNA"/>
</dbReference>
<dbReference type="GO" id="GO:0032266">
    <property type="term" value="F:phosphatidylinositol-3-phosphate binding"/>
    <property type="evidence" value="ECO:0007669"/>
    <property type="project" value="TreeGrafter"/>
</dbReference>
<keyword evidence="5" id="KW-0256">Endoplasmic reticulum</keyword>
<dbReference type="GO" id="GO:0000045">
    <property type="term" value="P:autophagosome assembly"/>
    <property type="evidence" value="ECO:0007669"/>
    <property type="project" value="TreeGrafter"/>
</dbReference>
<evidence type="ECO:0000313" key="12">
    <source>
        <dbReference type="Proteomes" id="UP000593571"/>
    </source>
</evidence>
<keyword evidence="6" id="KW-0445">Lipid transport</keyword>
<comment type="catalytic activity">
    <reaction evidence="8">
        <text>a 1,2-diacyl-sn-glycero-3-phospho-L-serine(in) = a 1,2-diacyl-sn-glycero-3-phospho-L-serine(out)</text>
        <dbReference type="Rhea" id="RHEA:38663"/>
        <dbReference type="ChEBI" id="CHEBI:57262"/>
    </reaction>
</comment>
<feature type="compositionally biased region" description="Acidic residues" evidence="10">
    <location>
        <begin position="720"/>
        <end position="734"/>
    </location>
</feature>
<keyword evidence="12" id="KW-1185">Reference proteome</keyword>
<dbReference type="GO" id="GO:0005789">
    <property type="term" value="C:endoplasmic reticulum membrane"/>
    <property type="evidence" value="ECO:0007669"/>
    <property type="project" value="UniProtKB-SubCell"/>
</dbReference>
<name>A0A7J8GVY9_ROUAE</name>
<feature type="compositionally biased region" description="Polar residues" evidence="10">
    <location>
        <begin position="829"/>
        <end position="844"/>
    </location>
</feature>
<protein>
    <submittedName>
        <fullName evidence="11">Autophagy related 2A</fullName>
    </submittedName>
</protein>
<dbReference type="InterPro" id="IPR026849">
    <property type="entry name" value="ATG2"/>
</dbReference>
<gene>
    <name evidence="11" type="ORF">HJG63_001144</name>
</gene>
<dbReference type="PANTHER" id="PTHR13190">
    <property type="entry name" value="AUTOPHAGY-RELATED 2, ISOFORM A"/>
    <property type="match status" value="1"/>
</dbReference>
<dbReference type="GO" id="GO:0043495">
    <property type="term" value="F:protein-membrane adaptor activity"/>
    <property type="evidence" value="ECO:0007669"/>
    <property type="project" value="TreeGrafter"/>
</dbReference>
<dbReference type="GO" id="GO:0061709">
    <property type="term" value="P:reticulophagy"/>
    <property type="evidence" value="ECO:0007669"/>
    <property type="project" value="TreeGrafter"/>
</dbReference>
<feature type="region of interest" description="Disordered" evidence="10">
    <location>
        <begin position="613"/>
        <end position="645"/>
    </location>
</feature>
<accession>A0A7J8GVY9</accession>
<dbReference type="Pfam" id="PF13329">
    <property type="entry name" value="ATG2_CAD"/>
    <property type="match status" value="2"/>
</dbReference>
<evidence type="ECO:0000256" key="9">
    <source>
        <dbReference type="ARBA" id="ARBA00024615"/>
    </source>
</evidence>